<proteinExistence type="predicted"/>
<evidence type="ECO:0000313" key="3">
    <source>
        <dbReference type="Proteomes" id="UP000746471"/>
    </source>
</evidence>
<dbReference type="SUPFAM" id="SSF55729">
    <property type="entry name" value="Acyl-CoA N-acyltransferases (Nat)"/>
    <property type="match status" value="1"/>
</dbReference>
<reference evidence="2 3" key="1">
    <citation type="submission" date="2021-05" db="EMBL/GenBank/DDBJ databases">
        <title>Fusibacter ferrireducens sp. nov., an anaerobic, sulfur- and Fe-reducing bacterium isolated from the mangrove sediment.</title>
        <authorList>
            <person name="Qiu D."/>
        </authorList>
    </citation>
    <scope>NUCLEOTIDE SEQUENCE [LARGE SCALE GENOMIC DNA]</scope>
    <source>
        <strain evidence="2 3">DSM 12116</strain>
    </source>
</reference>
<organism evidence="2 3">
    <name type="scientific">Fusibacter paucivorans</name>
    <dbReference type="NCBI Taxonomy" id="76009"/>
    <lineage>
        <taxon>Bacteria</taxon>
        <taxon>Bacillati</taxon>
        <taxon>Bacillota</taxon>
        <taxon>Clostridia</taxon>
        <taxon>Eubacteriales</taxon>
        <taxon>Eubacteriales Family XII. Incertae Sedis</taxon>
        <taxon>Fusibacter</taxon>
    </lineage>
</organism>
<dbReference type="EC" id="2.3.1.-" evidence="2"/>
<dbReference type="InterPro" id="IPR016181">
    <property type="entry name" value="Acyl_CoA_acyltransferase"/>
</dbReference>
<dbReference type="Pfam" id="PF00583">
    <property type="entry name" value="Acetyltransf_1"/>
    <property type="match status" value="1"/>
</dbReference>
<comment type="caution">
    <text evidence="2">The sequence shown here is derived from an EMBL/GenBank/DDBJ whole genome shotgun (WGS) entry which is preliminary data.</text>
</comment>
<sequence>MAYGFSLLNIQQVRVISRWMMSKAEGKVDMSAYIKSYERGDKVLKGPGNCLGYAVLDEASQLIGLFEYYRRGKDFEIGLALTPALRGKGKGYAFIEAGILFGEKIFPEAHAVMLEVKKSNRVAIKLYRQLGFLEIKDLKSDIRMKKVLKKD</sequence>
<dbReference type="RefSeq" id="WP_213237413.1">
    <property type="nucleotide sequence ID" value="NZ_JAHBCL010000022.1"/>
</dbReference>
<dbReference type="Gene3D" id="3.40.630.30">
    <property type="match status" value="1"/>
</dbReference>
<dbReference type="GO" id="GO:0016746">
    <property type="term" value="F:acyltransferase activity"/>
    <property type="evidence" value="ECO:0007669"/>
    <property type="project" value="UniProtKB-KW"/>
</dbReference>
<dbReference type="PROSITE" id="PS51186">
    <property type="entry name" value="GNAT"/>
    <property type="match status" value="1"/>
</dbReference>
<dbReference type="EMBL" id="JAHBCL010000022">
    <property type="protein sequence ID" value="MBS7527551.1"/>
    <property type="molecule type" value="Genomic_DNA"/>
</dbReference>
<accession>A0ABS5PSM5</accession>
<keyword evidence="2" id="KW-0012">Acyltransferase</keyword>
<keyword evidence="3" id="KW-1185">Reference proteome</keyword>
<feature type="domain" description="N-acetyltransferase" evidence="1">
    <location>
        <begin position="8"/>
        <end position="149"/>
    </location>
</feature>
<keyword evidence="2" id="KW-0808">Transferase</keyword>
<protein>
    <submittedName>
        <fullName evidence="2">GNAT family N-acetyltransferase</fullName>
        <ecNumber evidence="2">2.3.1.-</ecNumber>
    </submittedName>
</protein>
<gene>
    <name evidence="2" type="ORF">KHM83_12775</name>
</gene>
<evidence type="ECO:0000259" key="1">
    <source>
        <dbReference type="PROSITE" id="PS51186"/>
    </source>
</evidence>
<evidence type="ECO:0000313" key="2">
    <source>
        <dbReference type="EMBL" id="MBS7527551.1"/>
    </source>
</evidence>
<dbReference type="Proteomes" id="UP000746471">
    <property type="component" value="Unassembled WGS sequence"/>
</dbReference>
<dbReference type="InterPro" id="IPR000182">
    <property type="entry name" value="GNAT_dom"/>
</dbReference>
<name>A0ABS5PSM5_9FIRM</name>